<dbReference type="EMBL" id="LR796779">
    <property type="protein sequence ID" value="CAB4166160.1"/>
    <property type="molecule type" value="Genomic_DNA"/>
</dbReference>
<protein>
    <recommendedName>
        <fullName evidence="5">DNA transfer protein</fullName>
    </recommendedName>
</protein>
<dbReference type="EMBL" id="LR796969">
    <property type="protein sequence ID" value="CAB4178611.1"/>
    <property type="molecule type" value="Genomic_DNA"/>
</dbReference>
<evidence type="ECO:0000313" key="2">
    <source>
        <dbReference type="EMBL" id="CAB4172895.1"/>
    </source>
</evidence>
<organism evidence="1">
    <name type="scientific">uncultured Caudovirales phage</name>
    <dbReference type="NCBI Taxonomy" id="2100421"/>
    <lineage>
        <taxon>Viruses</taxon>
        <taxon>Duplodnaviria</taxon>
        <taxon>Heunggongvirae</taxon>
        <taxon>Uroviricota</taxon>
        <taxon>Caudoviricetes</taxon>
        <taxon>Peduoviridae</taxon>
        <taxon>Maltschvirus</taxon>
        <taxon>Maltschvirus maltsch</taxon>
    </lineage>
</organism>
<dbReference type="EMBL" id="LR797482">
    <property type="protein sequence ID" value="CAB4219507.1"/>
    <property type="molecule type" value="Genomic_DNA"/>
</dbReference>
<reference evidence="1" key="1">
    <citation type="submission" date="2020-04" db="EMBL/GenBank/DDBJ databases">
        <authorList>
            <person name="Chiriac C."/>
            <person name="Salcher M."/>
            <person name="Ghai R."/>
            <person name="Kavagutti S V."/>
        </authorList>
    </citation>
    <scope>NUCLEOTIDE SEQUENCE</scope>
</reference>
<evidence type="ECO:0000313" key="4">
    <source>
        <dbReference type="EMBL" id="CAB4219507.1"/>
    </source>
</evidence>
<evidence type="ECO:0008006" key="5">
    <source>
        <dbReference type="Google" id="ProtNLM"/>
    </source>
</evidence>
<evidence type="ECO:0000313" key="3">
    <source>
        <dbReference type="EMBL" id="CAB4178611.1"/>
    </source>
</evidence>
<evidence type="ECO:0000313" key="1">
    <source>
        <dbReference type="EMBL" id="CAB4166160.1"/>
    </source>
</evidence>
<proteinExistence type="predicted"/>
<name>A0A6J5P2L4_9CAUD</name>
<gene>
    <name evidence="3" type="ORF">UFOVP1019_12</name>
    <name evidence="4" type="ORF">UFOVP1618_46</name>
    <name evidence="1" type="ORF">UFOVP846_14</name>
    <name evidence="2" type="ORF">UFOVP940_14</name>
</gene>
<sequence>MTWVAAAIVAAPIVSNIAGSIIGGQGSRASAGIQQEGYNNATNAINTNYGKAQDLLTNQYNLASNSLNTGYANAAPYITSNYGSAIGGFAPYQNAGGIAANELGRLISSGYASHQFNTQDLYNGLSPNYDFMLKQGQGATNSLANMGGGMIGGNALQGLQKYTQDYASNAYQNAFSNYQNQRNSIFGNIQPVANMGLTATQSVGNLYARQGDALAGLSTGQGTNLANLQTGYGNTGANLFANQGNAQGQLAIGSSNANAQGVQSQYDQYGNAIANIPGSVVNGLVLGKLINPTASAGNQFATPTVSPTGSNIVNPVAVA</sequence>
<dbReference type="EMBL" id="LR796891">
    <property type="protein sequence ID" value="CAB4172895.1"/>
    <property type="molecule type" value="Genomic_DNA"/>
</dbReference>
<accession>A0A6J5P2L4</accession>